<evidence type="ECO:0000259" key="2">
    <source>
        <dbReference type="Pfam" id="PF00296"/>
    </source>
</evidence>
<keyword evidence="4" id="KW-1185">Reference proteome</keyword>
<evidence type="ECO:0000313" key="3">
    <source>
        <dbReference type="EMBL" id="MFC7277760.1"/>
    </source>
</evidence>
<keyword evidence="1" id="KW-0560">Oxidoreductase</keyword>
<feature type="domain" description="Luciferase-like" evidence="2">
    <location>
        <begin position="16"/>
        <end position="264"/>
    </location>
</feature>
<dbReference type="NCBIfam" id="TIGR03620">
    <property type="entry name" value="F420_MSMEG_4141"/>
    <property type="match status" value="1"/>
</dbReference>
<evidence type="ECO:0000256" key="1">
    <source>
        <dbReference type="ARBA" id="ARBA00023002"/>
    </source>
</evidence>
<dbReference type="InterPro" id="IPR019922">
    <property type="entry name" value="Lucif-like_OxRdatse_MSMEG_4141"/>
</dbReference>
<dbReference type="InterPro" id="IPR011251">
    <property type="entry name" value="Luciferase-like_dom"/>
</dbReference>
<protein>
    <submittedName>
        <fullName evidence="3">TIGR03620 family F420-dependent LLM class oxidoreductase</fullName>
    </submittedName>
</protein>
<reference evidence="4" key="1">
    <citation type="journal article" date="2019" name="Int. J. Syst. Evol. Microbiol.">
        <title>The Global Catalogue of Microorganisms (GCM) 10K type strain sequencing project: providing services to taxonomists for standard genome sequencing and annotation.</title>
        <authorList>
            <consortium name="The Broad Institute Genomics Platform"/>
            <consortium name="The Broad Institute Genome Sequencing Center for Infectious Disease"/>
            <person name="Wu L."/>
            <person name="Ma J."/>
        </authorList>
    </citation>
    <scope>NUCLEOTIDE SEQUENCE [LARGE SCALE GENOMIC DNA]</scope>
    <source>
        <strain evidence="4">XZYJT-10</strain>
    </source>
</reference>
<comment type="caution">
    <text evidence="3">The sequence shown here is derived from an EMBL/GenBank/DDBJ whole genome shotgun (WGS) entry which is preliminary data.</text>
</comment>
<dbReference type="InterPro" id="IPR050564">
    <property type="entry name" value="F420-G6PD/mer"/>
</dbReference>
<gene>
    <name evidence="3" type="ORF">ACFQS1_27550</name>
</gene>
<evidence type="ECO:0000313" key="4">
    <source>
        <dbReference type="Proteomes" id="UP001596548"/>
    </source>
</evidence>
<dbReference type="PANTHER" id="PTHR43244:SF1">
    <property type="entry name" value="5,10-METHYLENETETRAHYDROMETHANOPTERIN REDUCTASE"/>
    <property type="match status" value="1"/>
</dbReference>
<dbReference type="SUPFAM" id="SSF51679">
    <property type="entry name" value="Bacterial luciferase-like"/>
    <property type="match status" value="1"/>
</dbReference>
<sequence>MDLGRIGLFSGHLNLMTARAANETVQAAADLGFGTVWLPESAGKEALTHAAVTLGGTTGIAVATCIANIWVRDPMAMANGARTLIDAYPDRFLLGVGIGHRPSVAMRGHDFSRPIATMRSYLQMMDSAPFRWNGPVGRVPRVIAALGPKMLELARDHADGSCPYLTMPVHTAGARKLLGPDAILAPELAVVVTTDAEKARRIAREHFANYLRLENYRNSLLRAGWTEADLADGGNDRLTDALVAWGEPAAIRDRVQEHLEAGASHVSIQILGPNHGYSAWSYASLEDEDMRRGGDEFPMDDMRRLATVLFR</sequence>
<dbReference type="InterPro" id="IPR036661">
    <property type="entry name" value="Luciferase-like_sf"/>
</dbReference>
<dbReference type="EMBL" id="JBHTBJ010000025">
    <property type="protein sequence ID" value="MFC7277760.1"/>
    <property type="molecule type" value="Genomic_DNA"/>
</dbReference>
<dbReference type="Pfam" id="PF00296">
    <property type="entry name" value="Bac_luciferase"/>
    <property type="match status" value="1"/>
</dbReference>
<accession>A0ABW2I0Q6</accession>
<name>A0ABW2I0Q6_9ACTN</name>
<dbReference type="Gene3D" id="3.20.20.30">
    <property type="entry name" value="Luciferase-like domain"/>
    <property type="match status" value="1"/>
</dbReference>
<dbReference type="RefSeq" id="WP_378973766.1">
    <property type="nucleotide sequence ID" value="NZ_JBHTBJ010000025.1"/>
</dbReference>
<proteinExistence type="predicted"/>
<organism evidence="3 4">
    <name type="scientific">Paractinoplanes rhizophilus</name>
    <dbReference type="NCBI Taxonomy" id="1416877"/>
    <lineage>
        <taxon>Bacteria</taxon>
        <taxon>Bacillati</taxon>
        <taxon>Actinomycetota</taxon>
        <taxon>Actinomycetes</taxon>
        <taxon>Micromonosporales</taxon>
        <taxon>Micromonosporaceae</taxon>
        <taxon>Paractinoplanes</taxon>
    </lineage>
</organism>
<dbReference type="PANTHER" id="PTHR43244">
    <property type="match status" value="1"/>
</dbReference>
<dbReference type="Proteomes" id="UP001596548">
    <property type="component" value="Unassembled WGS sequence"/>
</dbReference>